<evidence type="ECO:0000313" key="2">
    <source>
        <dbReference type="EMBL" id="MPC34733.1"/>
    </source>
</evidence>
<dbReference type="Proteomes" id="UP000324222">
    <property type="component" value="Unassembled WGS sequence"/>
</dbReference>
<feature type="region of interest" description="Disordered" evidence="1">
    <location>
        <begin position="1"/>
        <end position="20"/>
    </location>
</feature>
<reference evidence="2 3" key="1">
    <citation type="submission" date="2019-05" db="EMBL/GenBank/DDBJ databases">
        <title>Another draft genome of Portunus trituberculatus and its Hox gene families provides insights of decapod evolution.</title>
        <authorList>
            <person name="Jeong J.-H."/>
            <person name="Song I."/>
            <person name="Kim S."/>
            <person name="Choi T."/>
            <person name="Kim D."/>
            <person name="Ryu S."/>
            <person name="Kim W."/>
        </authorList>
    </citation>
    <scope>NUCLEOTIDE SEQUENCE [LARGE SCALE GENOMIC DNA]</scope>
    <source>
        <tissue evidence="2">Muscle</tissue>
    </source>
</reference>
<accession>A0A5B7EP86</accession>
<dbReference type="OrthoDB" id="9425585at2759"/>
<proteinExistence type="predicted"/>
<name>A0A5B7EP86_PORTR</name>
<gene>
    <name evidence="2" type="ORF">E2C01_028134</name>
</gene>
<keyword evidence="3" id="KW-1185">Reference proteome</keyword>
<dbReference type="AlphaFoldDB" id="A0A5B7EP86"/>
<sequence>MSGQGKGTRHSDLSHAGYTSSGIVKDSVGAAMMSHADRSGSGKDVVSALQSAGARDQSISGSDMNRSDLDSAGLTRSGVTKGSGGANMMSNVDKSESGDGMKACLQSMGAKK</sequence>
<protein>
    <submittedName>
        <fullName evidence="2">Uncharacterized protein</fullName>
    </submittedName>
</protein>
<feature type="region of interest" description="Disordered" evidence="1">
    <location>
        <begin position="29"/>
        <end position="112"/>
    </location>
</feature>
<organism evidence="2 3">
    <name type="scientific">Portunus trituberculatus</name>
    <name type="common">Swimming crab</name>
    <name type="synonym">Neptunus trituberculatus</name>
    <dbReference type="NCBI Taxonomy" id="210409"/>
    <lineage>
        <taxon>Eukaryota</taxon>
        <taxon>Metazoa</taxon>
        <taxon>Ecdysozoa</taxon>
        <taxon>Arthropoda</taxon>
        <taxon>Crustacea</taxon>
        <taxon>Multicrustacea</taxon>
        <taxon>Malacostraca</taxon>
        <taxon>Eumalacostraca</taxon>
        <taxon>Eucarida</taxon>
        <taxon>Decapoda</taxon>
        <taxon>Pleocyemata</taxon>
        <taxon>Brachyura</taxon>
        <taxon>Eubrachyura</taxon>
        <taxon>Portunoidea</taxon>
        <taxon>Portunidae</taxon>
        <taxon>Portuninae</taxon>
        <taxon>Portunus</taxon>
    </lineage>
</organism>
<dbReference type="InterPro" id="IPR038213">
    <property type="entry name" value="IFI6/IFI27-like_sf"/>
</dbReference>
<dbReference type="Gene3D" id="6.10.110.10">
    <property type="match status" value="1"/>
</dbReference>
<dbReference type="EMBL" id="VSRR010003115">
    <property type="protein sequence ID" value="MPC34733.1"/>
    <property type="molecule type" value="Genomic_DNA"/>
</dbReference>
<evidence type="ECO:0000313" key="3">
    <source>
        <dbReference type="Proteomes" id="UP000324222"/>
    </source>
</evidence>
<comment type="caution">
    <text evidence="2">The sequence shown here is derived from an EMBL/GenBank/DDBJ whole genome shotgun (WGS) entry which is preliminary data.</text>
</comment>
<evidence type="ECO:0000256" key="1">
    <source>
        <dbReference type="SAM" id="MobiDB-lite"/>
    </source>
</evidence>